<dbReference type="EMBL" id="MG967344">
    <property type="protein sequence ID" value="AYD61660.1"/>
    <property type="molecule type" value="Viral_cRNA"/>
</dbReference>
<protein>
    <submittedName>
        <fullName evidence="1">Nucleocapsid</fullName>
    </submittedName>
</protein>
<sequence length="163" mass="18470">MELNLDYADILNGLEYDDQRPWITRQRIETSGDAQKAKVIAYMVGIRGTNLSKIETRSKDKSLASSMTSIARALASKYGVSVAHIASCYPEILYDARKDSKSPVSVNTLQFLKHAGLTKQRWIMANHDFNRMVGINNVQFDRVADMIWNDDSFKLVLGERLPE</sequence>
<accession>A0A386ISA8</accession>
<reference evidence="1" key="1">
    <citation type="journal article" date="2018" name="MBio">
        <title>RNA viruses in Blechomonas (Trypanosomatidae) and evolution of Leishmaniavirus.</title>
        <authorList>
            <person name="Grybchuk D."/>
            <person name="Yurchenko V."/>
        </authorList>
    </citation>
    <scope>NUCLEOTIDE SEQUENCE</scope>
    <source>
        <strain evidence="1">OSU5</strain>
    </source>
</reference>
<name>A0A386ISA8_9VIRU</name>
<keyword evidence="1" id="KW-0543">Viral nucleoprotein</keyword>
<organism evidence="1">
    <name type="scientific">Blechomonas maslovi leishbunyavirus 1</name>
    <dbReference type="NCBI Taxonomy" id="2364199"/>
    <lineage>
        <taxon>Viruses</taxon>
        <taxon>Riboviria</taxon>
        <taxon>Orthornavirae</taxon>
        <taxon>Negarnaviricota</taxon>
        <taxon>Polyploviricotina</taxon>
        <taxon>Bunyaviricetes</taxon>
        <taxon>Hareavirales</taxon>
        <taxon>Leishbuviridae</taxon>
        <taxon>Shilevirus</taxon>
        <taxon>Shilevirus gammablechomonadis</taxon>
    </lineage>
</organism>
<evidence type="ECO:0000313" key="1">
    <source>
        <dbReference type="EMBL" id="AYD61660.1"/>
    </source>
</evidence>
<proteinExistence type="predicted"/>
<keyword evidence="1" id="KW-0946">Virion</keyword>
<dbReference type="GO" id="GO:0019013">
    <property type="term" value="C:viral nucleocapsid"/>
    <property type="evidence" value="ECO:0007669"/>
    <property type="project" value="UniProtKB-KW"/>
</dbReference>